<evidence type="ECO:0000256" key="1">
    <source>
        <dbReference type="SAM" id="MobiDB-lite"/>
    </source>
</evidence>
<keyword evidence="4" id="KW-1185">Reference proteome</keyword>
<proteinExistence type="predicted"/>
<accession>A0ABM8G7G3</accession>
<reference evidence="4" key="1">
    <citation type="journal article" date="2019" name="Int. J. Syst. Evol. Microbiol.">
        <title>The Global Catalogue of Microorganisms (GCM) 10K type strain sequencing project: providing services to taxonomists for standard genome sequencing and annotation.</title>
        <authorList>
            <consortium name="The Broad Institute Genomics Platform"/>
            <consortium name="The Broad Institute Genome Sequencing Center for Infectious Disease"/>
            <person name="Wu L."/>
            <person name="Ma J."/>
        </authorList>
    </citation>
    <scope>NUCLEOTIDE SEQUENCE [LARGE SCALE GENOMIC DNA]</scope>
    <source>
        <strain evidence="4">NBRC 108565</strain>
    </source>
</reference>
<gene>
    <name evidence="3" type="ORF">GCM10025865_33630</name>
</gene>
<feature type="domain" description="MobA/VirD2-like nuclease" evidence="2">
    <location>
        <begin position="73"/>
        <end position="171"/>
    </location>
</feature>
<feature type="compositionally biased region" description="Basic residues" evidence="1">
    <location>
        <begin position="669"/>
        <end position="682"/>
    </location>
</feature>
<evidence type="ECO:0000259" key="2">
    <source>
        <dbReference type="Pfam" id="PF03432"/>
    </source>
</evidence>
<evidence type="ECO:0000313" key="4">
    <source>
        <dbReference type="Proteomes" id="UP001321475"/>
    </source>
</evidence>
<feature type="compositionally biased region" description="Basic residues" evidence="1">
    <location>
        <begin position="572"/>
        <end position="588"/>
    </location>
</feature>
<evidence type="ECO:0000313" key="3">
    <source>
        <dbReference type="EMBL" id="BDZ44064.1"/>
    </source>
</evidence>
<dbReference type="Proteomes" id="UP001321475">
    <property type="component" value="Plasmid pNBRC108565a"/>
</dbReference>
<sequence>MMPNVVRGDRMAGLMVYLAGPGRSNEHTDPHLVAGDQAMLAWHDDAELGRDAALAIARHLDRPSSVFDVDVSGGHVWHCSLSLRAEEGLLTDDQWRAIADDFVRSMGFDDNEGTKAPCRWVAVRHGVSKQGNDHVHLAVNLVREDGTKASVHNDFIRAQRAARSLEKAHGLERLESATAGRATRGFDPAEREAQARARAQAKYTRVERRDSGQAPSWHELNAAERKALVGAELTHDQPRHALARTVRAAATASESEAEFVRRLRRSGVLARPRFAADRTDVVTGYSVAARPQYGERPIWYGGGHLGRDLTLPRLRSSWPDTPTGASEAAAEWTAAKRGRRVVAPGRETTTPDPETWKSYTAQVKELRERLRSIPVEDRGTWATVARQTAGAFAAWSNAVEQTPGSLAAASDALSKSAQTYHRTPSPQKAGLVAISGTAMLLASAARGGNGTVAQAAMLRQLVRLSQAVYESAKAGGEARQAAAIARAERDHMRAVAARLPKLNPVAREGAGTGQATAAGAALDRQAAAVIERAGAGQSTPTGGPRFPTDLIRRASARRLSRAQPLDPNDRKGAKRWRKKRMGSRKPSRVRFGSRSPWPGASASRSHEPARKCAGVLRRRASRRRASSHHASPLSATWHVLSTATCTGPTGGPTPARSRSERPTVLPAHGRTRIQKPRRPNSG</sequence>
<keyword evidence="3" id="KW-0614">Plasmid</keyword>
<name>A0ABM8G7G3_9CELL</name>
<dbReference type="EMBL" id="AP027730">
    <property type="protein sequence ID" value="BDZ44064.1"/>
    <property type="molecule type" value="Genomic_DNA"/>
</dbReference>
<feature type="compositionally biased region" description="Basic residues" evidence="1">
    <location>
        <begin position="616"/>
        <end position="627"/>
    </location>
</feature>
<geneLocation type="plasmid" evidence="3 4">
    <name>pNBRC108565a</name>
</geneLocation>
<feature type="region of interest" description="Disordered" evidence="1">
    <location>
        <begin position="556"/>
        <end position="682"/>
    </location>
</feature>
<dbReference type="InterPro" id="IPR005094">
    <property type="entry name" value="Endonuclease_MobA/VirD2"/>
</dbReference>
<organism evidence="3 4">
    <name type="scientific">Paraoerskovia sediminicola</name>
    <dbReference type="NCBI Taxonomy" id="1138587"/>
    <lineage>
        <taxon>Bacteria</taxon>
        <taxon>Bacillati</taxon>
        <taxon>Actinomycetota</taxon>
        <taxon>Actinomycetes</taxon>
        <taxon>Micrococcales</taxon>
        <taxon>Cellulomonadaceae</taxon>
        <taxon>Paraoerskovia</taxon>
    </lineage>
</organism>
<protein>
    <recommendedName>
        <fullName evidence="2">MobA/VirD2-like nuclease domain-containing protein</fullName>
    </recommendedName>
</protein>
<dbReference type="Pfam" id="PF03432">
    <property type="entry name" value="Relaxase"/>
    <property type="match status" value="1"/>
</dbReference>